<dbReference type="Proteomes" id="UP000663671">
    <property type="component" value="Chromosome 2"/>
</dbReference>
<feature type="region of interest" description="Disordered" evidence="1">
    <location>
        <begin position="82"/>
        <end position="103"/>
    </location>
</feature>
<gene>
    <name evidence="2" type="ORF">I7I51_08646</name>
</gene>
<reference evidence="2" key="1">
    <citation type="submission" date="2021-01" db="EMBL/GenBank/DDBJ databases">
        <title>Chromosome-level genome assembly of a human fungal pathogen reveals clustering of transcriptionally co-regulated genes.</title>
        <authorList>
            <person name="Voorhies M."/>
            <person name="Cohen S."/>
            <person name="Shea T.P."/>
            <person name="Petrus S."/>
            <person name="Munoz J.F."/>
            <person name="Poplawski S."/>
            <person name="Goldman W.E."/>
            <person name="Michael T."/>
            <person name="Cuomo C.A."/>
            <person name="Sil A."/>
            <person name="Beyhan S."/>
        </authorList>
    </citation>
    <scope>NUCLEOTIDE SEQUENCE</scope>
    <source>
        <strain evidence="2">WU24</strain>
    </source>
</reference>
<proteinExistence type="predicted"/>
<organism evidence="2 3">
    <name type="scientific">Ajellomyces capsulatus</name>
    <name type="common">Darling's disease fungus</name>
    <name type="synonym">Histoplasma capsulatum</name>
    <dbReference type="NCBI Taxonomy" id="5037"/>
    <lineage>
        <taxon>Eukaryota</taxon>
        <taxon>Fungi</taxon>
        <taxon>Dikarya</taxon>
        <taxon>Ascomycota</taxon>
        <taxon>Pezizomycotina</taxon>
        <taxon>Eurotiomycetes</taxon>
        <taxon>Eurotiomycetidae</taxon>
        <taxon>Onygenales</taxon>
        <taxon>Ajellomycetaceae</taxon>
        <taxon>Histoplasma</taxon>
    </lineage>
</organism>
<evidence type="ECO:0000256" key="1">
    <source>
        <dbReference type="SAM" id="MobiDB-lite"/>
    </source>
</evidence>
<accession>A0A8A1M376</accession>
<evidence type="ECO:0000313" key="3">
    <source>
        <dbReference type="Proteomes" id="UP000663671"/>
    </source>
</evidence>
<feature type="compositionally biased region" description="Gly residues" evidence="1">
    <location>
        <begin position="90"/>
        <end position="103"/>
    </location>
</feature>
<evidence type="ECO:0000313" key="2">
    <source>
        <dbReference type="EMBL" id="QSS59213.1"/>
    </source>
</evidence>
<sequence>MYVSIPPCHYGKPPAAKGELFPQDKAPPSLGEFPPFLLVPRVRVGPLTFPGPSSGGWPAPTPAADWPAGCPYLCAKQTGKASLASDNWGDGNGNGNGKRGGGK</sequence>
<name>A0A8A1M376_AJECA</name>
<dbReference type="AlphaFoldDB" id="A0A8A1M376"/>
<dbReference type="EMBL" id="CP069109">
    <property type="protein sequence ID" value="QSS59213.1"/>
    <property type="molecule type" value="Genomic_DNA"/>
</dbReference>
<dbReference type="VEuPathDB" id="FungiDB:I7I51_08646"/>
<protein>
    <submittedName>
        <fullName evidence="2">Uncharacterized protein</fullName>
    </submittedName>
</protein>